<dbReference type="PANTHER" id="PTHR11584:SF394">
    <property type="entry name" value="APOPTOTIC SIGNAL-REGULATING KINASE 1, ISOFORM C"/>
    <property type="match status" value="1"/>
</dbReference>
<dbReference type="Proteomes" id="UP000663864">
    <property type="component" value="Unassembled WGS sequence"/>
</dbReference>
<accession>A0A818X5F6</accession>
<sequence length="436" mass="48921">MMNQMEQKELEFDRDHQGQRISLGQGAYGKVYLAQGRITSKKFAVKEIPMRNPSHTEVVENEIKILSTLNHKNRQLSEVSIRNYTQQILKGLQYLHENHILHRDIKSANILINSRGEIKIADFGTSKRLAGLHLYTEENELFNMCPDVILVPPMGYGSEVDIWSVGCTVIEMATGKRPFHNVANGYAPLFKLGKEKQPPDIPSELSDTTKDFLAKCFEPSHRRPSAKDLLNHPLFNAIRVSDSSSSLQQSTNDGVMVFEPARNLAPQVSTDDCRRLELANILCDKESREAVHSNCTESNIGISRGPINFSSLHIRPPVNKDPNLRFASLLLKHPGAMDFLRYITITNTRTVVDMSLKEEQPQKPDVRAGLAIFNSNMIPNKNLDGNEKSNDEASIKKESTPFNNASSTRDSQLTPTSLPSNVKPVGSNRFFMPAKK</sequence>
<keyword evidence="4" id="KW-0418">Kinase</keyword>
<dbReference type="AlphaFoldDB" id="A0A818X5F6"/>
<proteinExistence type="inferred from homology"/>
<dbReference type="EMBL" id="CAJOBD010000910">
    <property type="protein sequence ID" value="CAF3735326.1"/>
    <property type="molecule type" value="Genomic_DNA"/>
</dbReference>
<dbReference type="InterPro" id="IPR000719">
    <property type="entry name" value="Prot_kinase_dom"/>
</dbReference>
<organism evidence="11 12">
    <name type="scientific">Rotaria sordida</name>
    <dbReference type="NCBI Taxonomy" id="392033"/>
    <lineage>
        <taxon>Eukaryota</taxon>
        <taxon>Metazoa</taxon>
        <taxon>Spiralia</taxon>
        <taxon>Gnathifera</taxon>
        <taxon>Rotifera</taxon>
        <taxon>Eurotatoria</taxon>
        <taxon>Bdelloidea</taxon>
        <taxon>Philodinida</taxon>
        <taxon>Philodinidae</taxon>
        <taxon>Rotaria</taxon>
    </lineage>
</organism>
<dbReference type="InterPro" id="IPR008271">
    <property type="entry name" value="Ser/Thr_kinase_AS"/>
</dbReference>
<evidence type="ECO:0000256" key="1">
    <source>
        <dbReference type="ARBA" id="ARBA00022527"/>
    </source>
</evidence>
<evidence type="ECO:0000313" key="10">
    <source>
        <dbReference type="EMBL" id="CAF0820330.1"/>
    </source>
</evidence>
<comment type="similarity">
    <text evidence="7">Belongs to the protein kinase superfamily.</text>
</comment>
<evidence type="ECO:0000256" key="3">
    <source>
        <dbReference type="ARBA" id="ARBA00022741"/>
    </source>
</evidence>
<dbReference type="InterPro" id="IPR011009">
    <property type="entry name" value="Kinase-like_dom_sf"/>
</dbReference>
<dbReference type="Gene3D" id="1.10.510.10">
    <property type="entry name" value="Transferase(Phosphotransferase) domain 1"/>
    <property type="match status" value="1"/>
</dbReference>
<dbReference type="PROSITE" id="PS50011">
    <property type="entry name" value="PROTEIN_KINASE_DOM"/>
    <property type="match status" value="1"/>
</dbReference>
<feature type="compositionally biased region" description="Polar residues" evidence="8">
    <location>
        <begin position="400"/>
        <end position="420"/>
    </location>
</feature>
<dbReference type="PROSITE" id="PS00108">
    <property type="entry name" value="PROTEIN_KINASE_ST"/>
    <property type="match status" value="1"/>
</dbReference>
<dbReference type="GO" id="GO:0005524">
    <property type="term" value="F:ATP binding"/>
    <property type="evidence" value="ECO:0007669"/>
    <property type="project" value="UniProtKB-UniRule"/>
</dbReference>
<dbReference type="InterPro" id="IPR017441">
    <property type="entry name" value="Protein_kinase_ATP_BS"/>
</dbReference>
<evidence type="ECO:0000256" key="7">
    <source>
        <dbReference type="RuleBase" id="RU000304"/>
    </source>
</evidence>
<feature type="binding site" evidence="6">
    <location>
        <position position="46"/>
    </location>
    <ligand>
        <name>ATP</name>
        <dbReference type="ChEBI" id="CHEBI:30616"/>
    </ligand>
</feature>
<feature type="compositionally biased region" description="Basic and acidic residues" evidence="8">
    <location>
        <begin position="384"/>
        <end position="399"/>
    </location>
</feature>
<dbReference type="EMBL" id="CAJNOT010000072">
    <property type="protein sequence ID" value="CAF0820330.1"/>
    <property type="molecule type" value="Genomic_DNA"/>
</dbReference>
<evidence type="ECO:0000256" key="8">
    <source>
        <dbReference type="SAM" id="MobiDB-lite"/>
    </source>
</evidence>
<gene>
    <name evidence="11" type="ORF">JBS370_LOCUS11665</name>
    <name evidence="10" type="ORF">ZHD862_LOCUS3351</name>
</gene>
<evidence type="ECO:0000313" key="12">
    <source>
        <dbReference type="Proteomes" id="UP000663836"/>
    </source>
</evidence>
<keyword evidence="2" id="KW-0808">Transferase</keyword>
<name>A0A818X5F6_9BILA</name>
<protein>
    <recommendedName>
        <fullName evidence="9">Protein kinase domain-containing protein</fullName>
    </recommendedName>
</protein>
<dbReference type="Pfam" id="PF00069">
    <property type="entry name" value="Pkinase"/>
    <property type="match status" value="1"/>
</dbReference>
<feature type="domain" description="Protein kinase" evidence="9">
    <location>
        <begin position="17"/>
        <end position="235"/>
    </location>
</feature>
<evidence type="ECO:0000259" key="9">
    <source>
        <dbReference type="PROSITE" id="PS50011"/>
    </source>
</evidence>
<dbReference type="GO" id="GO:0035556">
    <property type="term" value="P:intracellular signal transduction"/>
    <property type="evidence" value="ECO:0007669"/>
    <property type="project" value="UniProtKB-ARBA"/>
</dbReference>
<evidence type="ECO:0000256" key="6">
    <source>
        <dbReference type="PROSITE-ProRule" id="PRU10141"/>
    </source>
</evidence>
<keyword evidence="5 6" id="KW-0067">ATP-binding</keyword>
<dbReference type="Gene3D" id="3.30.200.20">
    <property type="entry name" value="Phosphorylase Kinase, domain 1"/>
    <property type="match status" value="1"/>
</dbReference>
<dbReference type="PROSITE" id="PS00107">
    <property type="entry name" value="PROTEIN_KINASE_ATP"/>
    <property type="match status" value="1"/>
</dbReference>
<dbReference type="PANTHER" id="PTHR11584">
    <property type="entry name" value="SERINE/THREONINE PROTEIN KINASE"/>
    <property type="match status" value="1"/>
</dbReference>
<dbReference type="SMART" id="SM00220">
    <property type="entry name" value="S_TKc"/>
    <property type="match status" value="1"/>
</dbReference>
<reference evidence="11" key="1">
    <citation type="submission" date="2021-02" db="EMBL/GenBank/DDBJ databases">
        <authorList>
            <person name="Nowell W R."/>
        </authorList>
    </citation>
    <scope>NUCLEOTIDE SEQUENCE</scope>
</reference>
<feature type="region of interest" description="Disordered" evidence="8">
    <location>
        <begin position="377"/>
        <end position="436"/>
    </location>
</feature>
<evidence type="ECO:0000313" key="11">
    <source>
        <dbReference type="EMBL" id="CAF3735326.1"/>
    </source>
</evidence>
<dbReference type="SUPFAM" id="SSF56112">
    <property type="entry name" value="Protein kinase-like (PK-like)"/>
    <property type="match status" value="1"/>
</dbReference>
<keyword evidence="3 6" id="KW-0547">Nucleotide-binding</keyword>
<dbReference type="Proteomes" id="UP000663836">
    <property type="component" value="Unassembled WGS sequence"/>
</dbReference>
<evidence type="ECO:0000256" key="5">
    <source>
        <dbReference type="ARBA" id="ARBA00022840"/>
    </source>
</evidence>
<evidence type="ECO:0000256" key="4">
    <source>
        <dbReference type="ARBA" id="ARBA00022777"/>
    </source>
</evidence>
<comment type="caution">
    <text evidence="11">The sequence shown here is derived from an EMBL/GenBank/DDBJ whole genome shotgun (WGS) entry which is preliminary data.</text>
</comment>
<keyword evidence="1 7" id="KW-0723">Serine/threonine-protein kinase</keyword>
<evidence type="ECO:0000256" key="2">
    <source>
        <dbReference type="ARBA" id="ARBA00022679"/>
    </source>
</evidence>
<dbReference type="GO" id="GO:0004674">
    <property type="term" value="F:protein serine/threonine kinase activity"/>
    <property type="evidence" value="ECO:0007669"/>
    <property type="project" value="UniProtKB-KW"/>
</dbReference>